<dbReference type="CDD" id="cd11386">
    <property type="entry name" value="MCP_signal"/>
    <property type="match status" value="1"/>
</dbReference>
<reference evidence="10" key="1">
    <citation type="submission" date="2016-10" db="EMBL/GenBank/DDBJ databases">
        <authorList>
            <person name="Varghese N."/>
            <person name="Submissions S."/>
        </authorList>
    </citation>
    <scope>NUCLEOTIDE SEQUENCE [LARGE SCALE GENOMIC DNA]</scope>
    <source>
        <strain evidence="10">CGMCC 1.11014</strain>
    </source>
</reference>
<evidence type="ECO:0000313" key="10">
    <source>
        <dbReference type="Proteomes" id="UP000199391"/>
    </source>
</evidence>
<protein>
    <submittedName>
        <fullName evidence="9">Methyl-accepting chemotaxis sensory transducer</fullName>
    </submittedName>
</protein>
<dbReference type="InterPro" id="IPR003660">
    <property type="entry name" value="HAMP_dom"/>
</dbReference>
<evidence type="ECO:0000256" key="5">
    <source>
        <dbReference type="SAM" id="MobiDB-lite"/>
    </source>
</evidence>
<dbReference type="OrthoDB" id="8712992at2"/>
<dbReference type="RefSeq" id="WP_093554886.1">
    <property type="nucleotide sequence ID" value="NZ_FPBO01000005.1"/>
</dbReference>
<dbReference type="FunFam" id="1.10.287.950:FF:000001">
    <property type="entry name" value="Methyl-accepting chemotaxis sensory transducer"/>
    <property type="match status" value="1"/>
</dbReference>
<evidence type="ECO:0000256" key="2">
    <source>
        <dbReference type="ARBA" id="ARBA00022481"/>
    </source>
</evidence>
<dbReference type="PANTHER" id="PTHR43531">
    <property type="entry name" value="PROTEIN ICFG"/>
    <property type="match status" value="1"/>
</dbReference>
<dbReference type="CDD" id="cd06225">
    <property type="entry name" value="HAMP"/>
    <property type="match status" value="1"/>
</dbReference>
<dbReference type="SMART" id="SM00304">
    <property type="entry name" value="HAMP"/>
    <property type="match status" value="1"/>
</dbReference>
<dbReference type="InterPro" id="IPR004090">
    <property type="entry name" value="Chemotax_Me-accpt_rcpt"/>
</dbReference>
<dbReference type="GO" id="GO:0004888">
    <property type="term" value="F:transmembrane signaling receptor activity"/>
    <property type="evidence" value="ECO:0007669"/>
    <property type="project" value="InterPro"/>
</dbReference>
<dbReference type="GO" id="GO:0006935">
    <property type="term" value="P:chemotaxis"/>
    <property type="evidence" value="ECO:0007669"/>
    <property type="project" value="InterPro"/>
</dbReference>
<dbReference type="PROSITE" id="PS50885">
    <property type="entry name" value="HAMP"/>
    <property type="match status" value="1"/>
</dbReference>
<dbReference type="STRING" id="1035707.SAMN05216552_1005102"/>
<dbReference type="Pfam" id="PF00672">
    <property type="entry name" value="HAMP"/>
    <property type="match status" value="1"/>
</dbReference>
<keyword evidence="10" id="KW-1185">Reference proteome</keyword>
<comment type="subcellular location">
    <subcellularLocation>
        <location evidence="1">Membrane</location>
    </subcellularLocation>
</comment>
<gene>
    <name evidence="9" type="ORF">SAMN05216552_1005102</name>
</gene>
<dbReference type="InterPro" id="IPR004089">
    <property type="entry name" value="MCPsignal_dom"/>
</dbReference>
<dbReference type="InterPro" id="IPR024478">
    <property type="entry name" value="HlyB_4HB_MCP"/>
</dbReference>
<comment type="similarity">
    <text evidence="3">Belongs to the methyl-accepting chemotaxis (MCP) protein family.</text>
</comment>
<dbReference type="SMART" id="SM00283">
    <property type="entry name" value="MA"/>
    <property type="match status" value="1"/>
</dbReference>
<evidence type="ECO:0000256" key="3">
    <source>
        <dbReference type="ARBA" id="ARBA00029447"/>
    </source>
</evidence>
<dbReference type="Gene3D" id="1.10.287.950">
    <property type="entry name" value="Methyl-accepting chemotaxis protein"/>
    <property type="match status" value="1"/>
</dbReference>
<evidence type="ECO:0000256" key="4">
    <source>
        <dbReference type="PROSITE-ProRule" id="PRU00284"/>
    </source>
</evidence>
<dbReference type="Pfam" id="PF00015">
    <property type="entry name" value="MCPsignal"/>
    <property type="match status" value="1"/>
</dbReference>
<organism evidence="9 10">
    <name type="scientific">Pseudoduganella namucuonensis</name>
    <dbReference type="NCBI Taxonomy" id="1035707"/>
    <lineage>
        <taxon>Bacteria</taxon>
        <taxon>Pseudomonadati</taxon>
        <taxon>Pseudomonadota</taxon>
        <taxon>Betaproteobacteria</taxon>
        <taxon>Burkholderiales</taxon>
        <taxon>Oxalobacteraceae</taxon>
        <taxon>Telluria group</taxon>
        <taxon>Pseudoduganella</taxon>
    </lineage>
</organism>
<dbReference type="PRINTS" id="PR00260">
    <property type="entry name" value="CHEMTRNSDUCR"/>
</dbReference>
<dbReference type="AlphaFoldDB" id="A0A1I7HAC9"/>
<feature type="transmembrane region" description="Helical" evidence="6">
    <location>
        <begin position="12"/>
        <end position="32"/>
    </location>
</feature>
<feature type="transmembrane region" description="Helical" evidence="6">
    <location>
        <begin position="189"/>
        <end position="208"/>
    </location>
</feature>
<dbReference type="SUPFAM" id="SSF58104">
    <property type="entry name" value="Methyl-accepting chemotaxis protein (MCP) signaling domain"/>
    <property type="match status" value="1"/>
</dbReference>
<dbReference type="Proteomes" id="UP000199391">
    <property type="component" value="Unassembled WGS sequence"/>
</dbReference>
<dbReference type="GO" id="GO:0007165">
    <property type="term" value="P:signal transduction"/>
    <property type="evidence" value="ECO:0007669"/>
    <property type="project" value="UniProtKB-KW"/>
</dbReference>
<keyword evidence="2" id="KW-0488">Methylation</keyword>
<feature type="region of interest" description="Disordered" evidence="5">
    <location>
        <begin position="528"/>
        <end position="547"/>
    </location>
</feature>
<dbReference type="InterPro" id="IPR051310">
    <property type="entry name" value="MCP_chemotaxis"/>
</dbReference>
<proteinExistence type="inferred from homology"/>
<keyword evidence="4" id="KW-0807">Transducer</keyword>
<dbReference type="GO" id="GO:0005886">
    <property type="term" value="C:plasma membrane"/>
    <property type="evidence" value="ECO:0007669"/>
    <property type="project" value="TreeGrafter"/>
</dbReference>
<name>A0A1I7HAC9_9BURK</name>
<sequence>MKLNNLKIGARMGIGFGIVMLMMAVLIGTSLARMAVINGALVDIVDDNNVKFEAASDMRDAQRRAAIAVRGIVLDAEPDVKAEQGRVLQQAFADYEAAAGRLEARLDTDTGKAIFARIATARAAAAAPFERVRQLGLAGNAAESAETLAKMRPTVAAWQQAIQEIMEFQAKGNAKSKADAQQAYDSSRLVLFTLGAGVLAVSMAIAVLTTRAITGPMNEAVRIAQTVARGDLSSTIEVRSTDETGQLLQALKEMNASLHKIVGDVREGTETIATASSQIASGNLDLSARTEEQASSLEETASSIEELTSTVKQNGDNARQANQLAESASRIAQRGGAVVSEVVSTMGEINDSAKRIVDIIGVIDGIAFQTNILALNAAVEAARAGEQGRGFAVVASEVRNLAQRCASAAKDIKQLIGVSVERVDAGSKLVEQAGATMREIVDSVRRVTDIMGDISAAGHEQEAGIEQINQAVTEMDAVTQQNAALVEQSAAAAESLQGQANKLTELVSVFKLAAPAEARVLALRPGAGQHAPAHTSPEALPALRKVG</sequence>
<feature type="domain" description="HAMP" evidence="8">
    <location>
        <begin position="211"/>
        <end position="263"/>
    </location>
</feature>
<evidence type="ECO:0000259" key="7">
    <source>
        <dbReference type="PROSITE" id="PS50111"/>
    </source>
</evidence>
<keyword evidence="6" id="KW-0812">Transmembrane</keyword>
<dbReference type="CDD" id="cd19411">
    <property type="entry name" value="MCP2201-like_sensor"/>
    <property type="match status" value="1"/>
</dbReference>
<dbReference type="Pfam" id="PF12729">
    <property type="entry name" value="4HB_MCP_1"/>
    <property type="match status" value="1"/>
</dbReference>
<dbReference type="PROSITE" id="PS50111">
    <property type="entry name" value="CHEMOTAXIS_TRANSDUC_2"/>
    <property type="match status" value="1"/>
</dbReference>
<keyword evidence="6" id="KW-0472">Membrane</keyword>
<accession>A0A1I7HAC9</accession>
<dbReference type="EMBL" id="FPBO01000005">
    <property type="protein sequence ID" value="SFU57552.1"/>
    <property type="molecule type" value="Genomic_DNA"/>
</dbReference>
<dbReference type="InterPro" id="IPR047347">
    <property type="entry name" value="YvaQ-like_sensor"/>
</dbReference>
<evidence type="ECO:0000256" key="1">
    <source>
        <dbReference type="ARBA" id="ARBA00004370"/>
    </source>
</evidence>
<evidence type="ECO:0000259" key="8">
    <source>
        <dbReference type="PROSITE" id="PS50885"/>
    </source>
</evidence>
<keyword evidence="6" id="KW-1133">Transmembrane helix</keyword>
<feature type="domain" description="Methyl-accepting transducer" evidence="7">
    <location>
        <begin position="268"/>
        <end position="497"/>
    </location>
</feature>
<dbReference type="PANTHER" id="PTHR43531:SF14">
    <property type="entry name" value="METHYL-ACCEPTING CHEMOTAXIS PROTEIN I-RELATED"/>
    <property type="match status" value="1"/>
</dbReference>
<evidence type="ECO:0000313" key="9">
    <source>
        <dbReference type="EMBL" id="SFU57552.1"/>
    </source>
</evidence>
<evidence type="ECO:0000256" key="6">
    <source>
        <dbReference type="SAM" id="Phobius"/>
    </source>
</evidence>